<dbReference type="Proteomes" id="UP001642720">
    <property type="component" value="Unassembled WGS sequence"/>
</dbReference>
<evidence type="ECO:0000313" key="2">
    <source>
        <dbReference type="EMBL" id="TFB04843.1"/>
    </source>
</evidence>
<reference evidence="2 3" key="1">
    <citation type="submission" date="2018-01" db="EMBL/GenBank/DDBJ databases">
        <title>Genome characterization of the sugarcane-associated fungus Trichoderma ghanense CCMA-1212 and their application in lignocelulose bioconversion.</title>
        <authorList>
            <person name="Steindorff A.S."/>
            <person name="Mendes T.D."/>
            <person name="Vilela E.S.D."/>
            <person name="Rodrigues D.S."/>
            <person name="Formighieri E.F."/>
            <person name="Melo I.S."/>
            <person name="Favaro L.C.L."/>
        </authorList>
    </citation>
    <scope>NUCLEOTIDE SEQUENCE [LARGE SCALE GENOMIC DNA]</scope>
    <source>
        <strain evidence="2 3">CCMA-1212</strain>
    </source>
</reference>
<evidence type="ECO:0000256" key="1">
    <source>
        <dbReference type="SAM" id="MobiDB-lite"/>
    </source>
</evidence>
<organism evidence="2 3">
    <name type="scientific">Trichoderma ghanense</name>
    <dbReference type="NCBI Taxonomy" id="65468"/>
    <lineage>
        <taxon>Eukaryota</taxon>
        <taxon>Fungi</taxon>
        <taxon>Dikarya</taxon>
        <taxon>Ascomycota</taxon>
        <taxon>Pezizomycotina</taxon>
        <taxon>Sordariomycetes</taxon>
        <taxon>Hypocreomycetidae</taxon>
        <taxon>Hypocreales</taxon>
        <taxon>Hypocreaceae</taxon>
        <taxon>Trichoderma</taxon>
    </lineage>
</organism>
<protein>
    <submittedName>
        <fullName evidence="2">Uncharacterized protein</fullName>
    </submittedName>
</protein>
<sequence length="417" mass="45483">MLHRPLPTSTSTSRPPALQPARPPSGPLAPNHNHSHGSSSSSTVTNRPPVMKLQFINTAHPRESTSAKRISQIRSHVARDSHARRRQRKAANGNNSSNACACACPAASSAASHAPAAASAERPARSESPDSTSAGTSSVGARSRLPTSSSSPAAITCTSGSTTSAEDEGLLGRPGFRRIAPKTRPVERSAELPHPTKLIGDTKTDGWSFAWELSPDECKAFDFFLDWVLTYGYEICFPRDEVPHVMRRMRATYVPFAIKHPSLLACIFYISYHRRYLNTDDPGEAARCHILMQHYRLACIEMMKRALAEEEKPSAQTITLAMQLCSEAVSPHSDLNRAAYVQPFEKLSLSLEMLVFFEGNPDVSFTHAYATRAMVSARGGLESFDQAGVDALISFLLATSVFSGNYWFVPGCAKFKD</sequence>
<name>A0ABY2HDA0_9HYPO</name>
<keyword evidence="3" id="KW-1185">Reference proteome</keyword>
<dbReference type="GeneID" id="300574389"/>
<feature type="region of interest" description="Disordered" evidence="1">
    <location>
        <begin position="115"/>
        <end position="197"/>
    </location>
</feature>
<dbReference type="RefSeq" id="XP_073561044.1">
    <property type="nucleotide sequence ID" value="XM_073699939.1"/>
</dbReference>
<comment type="caution">
    <text evidence="2">The sequence shown here is derived from an EMBL/GenBank/DDBJ whole genome shotgun (WGS) entry which is preliminary data.</text>
</comment>
<feature type="region of interest" description="Disordered" evidence="1">
    <location>
        <begin position="1"/>
        <end position="98"/>
    </location>
</feature>
<feature type="compositionally biased region" description="Polar residues" evidence="1">
    <location>
        <begin position="130"/>
        <end position="164"/>
    </location>
</feature>
<gene>
    <name evidence="2" type="ORF">CCMA1212_002558</name>
</gene>
<feature type="compositionally biased region" description="Pro residues" evidence="1">
    <location>
        <begin position="17"/>
        <end position="27"/>
    </location>
</feature>
<proteinExistence type="predicted"/>
<evidence type="ECO:0000313" key="3">
    <source>
        <dbReference type="Proteomes" id="UP001642720"/>
    </source>
</evidence>
<feature type="compositionally biased region" description="Low complexity" evidence="1">
    <location>
        <begin position="7"/>
        <end position="16"/>
    </location>
</feature>
<dbReference type="EMBL" id="PPTA01000003">
    <property type="protein sequence ID" value="TFB04843.1"/>
    <property type="molecule type" value="Genomic_DNA"/>
</dbReference>
<accession>A0ABY2HDA0</accession>